<feature type="non-terminal residue" evidence="3">
    <location>
        <position position="1"/>
    </location>
</feature>
<reference evidence="3" key="1">
    <citation type="submission" date="2021-02" db="EMBL/GenBank/DDBJ databases">
        <authorList>
            <person name="Nowell W R."/>
        </authorList>
    </citation>
    <scope>NUCLEOTIDE SEQUENCE</scope>
</reference>
<organism evidence="3 4">
    <name type="scientific">Rotaria magnacalcarata</name>
    <dbReference type="NCBI Taxonomy" id="392030"/>
    <lineage>
        <taxon>Eukaryota</taxon>
        <taxon>Metazoa</taxon>
        <taxon>Spiralia</taxon>
        <taxon>Gnathifera</taxon>
        <taxon>Rotifera</taxon>
        <taxon>Eurotatoria</taxon>
        <taxon>Bdelloidea</taxon>
        <taxon>Philodinida</taxon>
        <taxon>Philodinidae</taxon>
        <taxon>Rotaria</taxon>
    </lineage>
</organism>
<accession>A0A8S3C0E1</accession>
<comment type="caution">
    <text evidence="3">The sequence shown here is derived from an EMBL/GenBank/DDBJ whole genome shotgun (WGS) entry which is preliminary data.</text>
</comment>
<name>A0A8S3C0E1_9BILA</name>
<feature type="chain" id="PRO_5036434776" evidence="1">
    <location>
        <begin position="17"/>
        <end position="29"/>
    </location>
</feature>
<dbReference type="Proteomes" id="UP000681720">
    <property type="component" value="Unassembled WGS sequence"/>
</dbReference>
<evidence type="ECO:0000313" key="4">
    <source>
        <dbReference type="Proteomes" id="UP000676336"/>
    </source>
</evidence>
<keyword evidence="1" id="KW-0732">Signal</keyword>
<dbReference type="EMBL" id="CAJOBI010167748">
    <property type="protein sequence ID" value="CAF4876767.1"/>
    <property type="molecule type" value="Genomic_DNA"/>
</dbReference>
<sequence length="29" mass="3194">MFLAVFIVCLAFAVNSLPVENKGANPEWL</sequence>
<dbReference type="Proteomes" id="UP000676336">
    <property type="component" value="Unassembled WGS sequence"/>
</dbReference>
<gene>
    <name evidence="2" type="ORF">GIL414_LOCUS38381</name>
    <name evidence="3" type="ORF">SMN809_LOCUS50616</name>
</gene>
<evidence type="ECO:0000313" key="3">
    <source>
        <dbReference type="EMBL" id="CAF4876767.1"/>
    </source>
</evidence>
<dbReference type="AlphaFoldDB" id="A0A8S3C0E1"/>
<feature type="signal peptide" evidence="1">
    <location>
        <begin position="1"/>
        <end position="16"/>
    </location>
</feature>
<proteinExistence type="predicted"/>
<dbReference type="EMBL" id="CAJOBJ010101165">
    <property type="protein sequence ID" value="CAF4588268.1"/>
    <property type="molecule type" value="Genomic_DNA"/>
</dbReference>
<evidence type="ECO:0000313" key="2">
    <source>
        <dbReference type="EMBL" id="CAF4588268.1"/>
    </source>
</evidence>
<evidence type="ECO:0000256" key="1">
    <source>
        <dbReference type="SAM" id="SignalP"/>
    </source>
</evidence>
<protein>
    <submittedName>
        <fullName evidence="3">Uncharacterized protein</fullName>
    </submittedName>
</protein>